<evidence type="ECO:0000256" key="1">
    <source>
        <dbReference type="SAM" id="MobiDB-lite"/>
    </source>
</evidence>
<keyword evidence="4" id="KW-1185">Reference proteome</keyword>
<keyword evidence="2" id="KW-1133">Transmembrane helix</keyword>
<name>A0A8J5SH00_ZIZPA</name>
<dbReference type="AlphaFoldDB" id="A0A8J5SH00"/>
<evidence type="ECO:0000313" key="3">
    <source>
        <dbReference type="EMBL" id="KAG8068562.1"/>
    </source>
</evidence>
<sequence length="187" mass="20112">MMLAFALAQTKTISPPPPKAAEEVESPSGSPQKELALTIAKLLSNEDTAVMEPKLVIDKVVSPVTTTLVDGGSGQGVGLKIWLLGSVLEKVRRAELRRVDLGFRVVVFCLLSLSVIVADTTRGLVYTCYKCVGFYLLGVPVGGGSALPCHMETMIRDPWAKYFSLAMDQARAPILSALSIFSVSYHL</sequence>
<protein>
    <recommendedName>
        <fullName evidence="5">CASP-like protein</fullName>
    </recommendedName>
</protein>
<evidence type="ECO:0000313" key="4">
    <source>
        <dbReference type="Proteomes" id="UP000729402"/>
    </source>
</evidence>
<proteinExistence type="predicted"/>
<keyword evidence="2" id="KW-0812">Transmembrane</keyword>
<feature type="transmembrane region" description="Helical" evidence="2">
    <location>
        <begin position="124"/>
        <end position="147"/>
    </location>
</feature>
<feature type="region of interest" description="Disordered" evidence="1">
    <location>
        <begin position="9"/>
        <end position="30"/>
    </location>
</feature>
<evidence type="ECO:0000256" key="2">
    <source>
        <dbReference type="SAM" id="Phobius"/>
    </source>
</evidence>
<gene>
    <name evidence="3" type="ORF">GUJ93_ZPchr0005g15717</name>
</gene>
<reference evidence="3" key="2">
    <citation type="submission" date="2021-02" db="EMBL/GenBank/DDBJ databases">
        <authorList>
            <person name="Kimball J.A."/>
            <person name="Haas M.W."/>
            <person name="Macchietto M."/>
            <person name="Kono T."/>
            <person name="Duquette J."/>
            <person name="Shao M."/>
        </authorList>
    </citation>
    <scope>NUCLEOTIDE SEQUENCE</scope>
    <source>
        <tissue evidence="3">Fresh leaf tissue</tissue>
    </source>
</reference>
<keyword evidence="2" id="KW-0472">Membrane</keyword>
<comment type="caution">
    <text evidence="3">The sequence shown here is derived from an EMBL/GenBank/DDBJ whole genome shotgun (WGS) entry which is preliminary data.</text>
</comment>
<dbReference type="OrthoDB" id="672180at2759"/>
<organism evidence="3 4">
    <name type="scientific">Zizania palustris</name>
    <name type="common">Northern wild rice</name>
    <dbReference type="NCBI Taxonomy" id="103762"/>
    <lineage>
        <taxon>Eukaryota</taxon>
        <taxon>Viridiplantae</taxon>
        <taxon>Streptophyta</taxon>
        <taxon>Embryophyta</taxon>
        <taxon>Tracheophyta</taxon>
        <taxon>Spermatophyta</taxon>
        <taxon>Magnoliopsida</taxon>
        <taxon>Liliopsida</taxon>
        <taxon>Poales</taxon>
        <taxon>Poaceae</taxon>
        <taxon>BOP clade</taxon>
        <taxon>Oryzoideae</taxon>
        <taxon>Oryzeae</taxon>
        <taxon>Zizaniinae</taxon>
        <taxon>Zizania</taxon>
    </lineage>
</organism>
<accession>A0A8J5SH00</accession>
<evidence type="ECO:0008006" key="5">
    <source>
        <dbReference type="Google" id="ProtNLM"/>
    </source>
</evidence>
<feature type="transmembrane region" description="Helical" evidence="2">
    <location>
        <begin position="101"/>
        <end position="118"/>
    </location>
</feature>
<dbReference type="EMBL" id="JAAALK010000284">
    <property type="protein sequence ID" value="KAG8068562.1"/>
    <property type="molecule type" value="Genomic_DNA"/>
</dbReference>
<dbReference type="Proteomes" id="UP000729402">
    <property type="component" value="Unassembled WGS sequence"/>
</dbReference>
<reference evidence="3" key="1">
    <citation type="journal article" date="2021" name="bioRxiv">
        <title>Whole Genome Assembly and Annotation of Northern Wild Rice, Zizania palustris L., Supports a Whole Genome Duplication in the Zizania Genus.</title>
        <authorList>
            <person name="Haas M."/>
            <person name="Kono T."/>
            <person name="Macchietto M."/>
            <person name="Millas R."/>
            <person name="McGilp L."/>
            <person name="Shao M."/>
            <person name="Duquette J."/>
            <person name="Hirsch C.N."/>
            <person name="Kimball J."/>
        </authorList>
    </citation>
    <scope>NUCLEOTIDE SEQUENCE</scope>
    <source>
        <tissue evidence="3">Fresh leaf tissue</tissue>
    </source>
</reference>